<sequence length="516" mass="53986">MAAPSHAAAPHTVRPAAVTARGWGWRHAGRTRPAVQALDLDISPGERVLLLGPSGAGKSTLLHALAGVLGDVDDDGEAGESDESGSLLVDGGSPRGQRGRAGLMQQDPETQVVLSRVGDDVAFGAENLAVPREAIWPRVHEALADVGLSHLPLDHPTSALSGGQKQRLALAGILAMRPGLVLLDEPTANLDPAGVLEVRDAVARSLDKTGATLVVVEHRVSVWKDLVDRIVVLQPGNHIDPAVLLDGPPDQVLADARSMLISAGVWVPGYVPATRARAADVPPGTGDLLLAAEALAVSRQRPRRRGFRKIPPVPVQEGITAQVRAGQALTVTGPNGAGKSTFALTLAGLLEPVDGAVSATTALARGAGIDPCRWKAEQLIERIGTVFQEPEHQFVTGNVLDELLFGPRHLGHGAERVDELLERLRLTHLVDANPYTLSGGEKRRLSVATVLAASPQVLVLDEPTFGQDANTWAELASFLSELLDAGTAVVSVTHDAEFTAALGGTELKLAAEAGRP</sequence>
<dbReference type="EMBL" id="LNQM01000003">
    <property type="protein sequence ID" value="KSU76927.1"/>
    <property type="molecule type" value="Genomic_DNA"/>
</dbReference>
<evidence type="ECO:0000313" key="7">
    <source>
        <dbReference type="EMBL" id="KSU76927.1"/>
    </source>
</evidence>
<dbReference type="InterPro" id="IPR027417">
    <property type="entry name" value="P-loop_NTPase"/>
</dbReference>
<dbReference type="PROSITE" id="PS00211">
    <property type="entry name" value="ABC_TRANSPORTER_1"/>
    <property type="match status" value="2"/>
</dbReference>
<evidence type="ECO:0000256" key="3">
    <source>
        <dbReference type="ARBA" id="ARBA00022741"/>
    </source>
</evidence>
<feature type="region of interest" description="Disordered" evidence="5">
    <location>
        <begin position="73"/>
        <end position="101"/>
    </location>
</feature>
<dbReference type="InterPro" id="IPR017871">
    <property type="entry name" value="ABC_transporter-like_CS"/>
</dbReference>
<organism evidence="7 8">
    <name type="scientific">Pseudarthrobacter enclensis</name>
    <dbReference type="NCBI Taxonomy" id="993070"/>
    <lineage>
        <taxon>Bacteria</taxon>
        <taxon>Bacillati</taxon>
        <taxon>Actinomycetota</taxon>
        <taxon>Actinomycetes</taxon>
        <taxon>Micrococcales</taxon>
        <taxon>Micrococcaceae</taxon>
        <taxon>Pseudarthrobacter</taxon>
    </lineage>
</organism>
<dbReference type="PROSITE" id="PS50893">
    <property type="entry name" value="ABC_TRANSPORTER_2"/>
    <property type="match status" value="2"/>
</dbReference>
<dbReference type="STRING" id="993070.AS031_10105"/>
<dbReference type="GO" id="GO:0005524">
    <property type="term" value="F:ATP binding"/>
    <property type="evidence" value="ECO:0007669"/>
    <property type="project" value="UniProtKB-KW"/>
</dbReference>
<keyword evidence="8" id="KW-1185">Reference proteome</keyword>
<dbReference type="InterPro" id="IPR015856">
    <property type="entry name" value="ABC_transpr_CbiO/EcfA_su"/>
</dbReference>
<dbReference type="RefSeq" id="WP_058267996.1">
    <property type="nucleotide sequence ID" value="NZ_FMAZ01000003.1"/>
</dbReference>
<feature type="domain" description="ABC transporter" evidence="6">
    <location>
        <begin position="13"/>
        <end position="260"/>
    </location>
</feature>
<dbReference type="CDD" id="cd03225">
    <property type="entry name" value="ABC_cobalt_CbiO_domain1"/>
    <property type="match status" value="2"/>
</dbReference>
<dbReference type="GO" id="GO:0016887">
    <property type="term" value="F:ATP hydrolysis activity"/>
    <property type="evidence" value="ECO:0007669"/>
    <property type="project" value="InterPro"/>
</dbReference>
<dbReference type="Proteomes" id="UP000053199">
    <property type="component" value="Unassembled WGS sequence"/>
</dbReference>
<dbReference type="AlphaFoldDB" id="A0A0V8IQH1"/>
<evidence type="ECO:0000259" key="6">
    <source>
        <dbReference type="PROSITE" id="PS50893"/>
    </source>
</evidence>
<keyword evidence="2" id="KW-0813">Transport</keyword>
<comment type="caution">
    <text evidence="7">The sequence shown here is derived from an EMBL/GenBank/DDBJ whole genome shotgun (WGS) entry which is preliminary data.</text>
</comment>
<keyword evidence="3" id="KW-0547">Nucleotide-binding</keyword>
<dbReference type="SUPFAM" id="SSF52540">
    <property type="entry name" value="P-loop containing nucleoside triphosphate hydrolases"/>
    <property type="match status" value="2"/>
</dbReference>
<dbReference type="PANTHER" id="PTHR43553:SF24">
    <property type="entry name" value="ENERGY-COUPLING FACTOR TRANSPORTER ATP-BINDING PROTEIN ECFA1"/>
    <property type="match status" value="1"/>
</dbReference>
<proteinExistence type="inferred from homology"/>
<comment type="similarity">
    <text evidence="1">Belongs to the ABC transporter superfamily.</text>
</comment>
<evidence type="ECO:0000256" key="5">
    <source>
        <dbReference type="SAM" id="MobiDB-lite"/>
    </source>
</evidence>
<evidence type="ECO:0000256" key="4">
    <source>
        <dbReference type="ARBA" id="ARBA00022840"/>
    </source>
</evidence>
<feature type="domain" description="ABC transporter" evidence="6">
    <location>
        <begin position="297"/>
        <end position="511"/>
    </location>
</feature>
<dbReference type="InterPro" id="IPR003593">
    <property type="entry name" value="AAA+_ATPase"/>
</dbReference>
<accession>A0A0V8IQH1</accession>
<keyword evidence="4 7" id="KW-0067">ATP-binding</keyword>
<dbReference type="GO" id="GO:0043190">
    <property type="term" value="C:ATP-binding cassette (ABC) transporter complex"/>
    <property type="evidence" value="ECO:0007669"/>
    <property type="project" value="TreeGrafter"/>
</dbReference>
<dbReference type="OrthoDB" id="501320at2"/>
<dbReference type="SMART" id="SM00382">
    <property type="entry name" value="AAA"/>
    <property type="match status" value="2"/>
</dbReference>
<gene>
    <name evidence="7" type="ORF">AS031_10105</name>
</gene>
<dbReference type="InterPro" id="IPR050095">
    <property type="entry name" value="ECF_ABC_transporter_ATP-bd"/>
</dbReference>
<dbReference type="Pfam" id="PF00005">
    <property type="entry name" value="ABC_tran"/>
    <property type="match status" value="2"/>
</dbReference>
<reference evidence="7 8" key="1">
    <citation type="journal article" date="2014" name="Arch. Microbiol.">
        <title>Arthrobacter enclensis sp. nov., isolated from sediment sample.</title>
        <authorList>
            <person name="Dastager S.G."/>
            <person name="Liu Q."/>
            <person name="Tang S.K."/>
            <person name="Krishnamurthi S."/>
            <person name="Lee J.C."/>
            <person name="Li W.J."/>
        </authorList>
    </citation>
    <scope>NUCLEOTIDE SEQUENCE [LARGE SCALE GENOMIC DNA]</scope>
    <source>
        <strain evidence="7 8">NIO-1008</strain>
    </source>
</reference>
<name>A0A0V8IQH1_9MICC</name>
<dbReference type="GO" id="GO:0042626">
    <property type="term" value="F:ATPase-coupled transmembrane transporter activity"/>
    <property type="evidence" value="ECO:0007669"/>
    <property type="project" value="TreeGrafter"/>
</dbReference>
<dbReference type="Gene3D" id="3.40.50.300">
    <property type="entry name" value="P-loop containing nucleotide triphosphate hydrolases"/>
    <property type="match status" value="2"/>
</dbReference>
<dbReference type="PANTHER" id="PTHR43553">
    <property type="entry name" value="HEAVY METAL TRANSPORTER"/>
    <property type="match status" value="1"/>
</dbReference>
<dbReference type="InterPro" id="IPR003439">
    <property type="entry name" value="ABC_transporter-like_ATP-bd"/>
</dbReference>
<evidence type="ECO:0000313" key="8">
    <source>
        <dbReference type="Proteomes" id="UP000053199"/>
    </source>
</evidence>
<evidence type="ECO:0000256" key="2">
    <source>
        <dbReference type="ARBA" id="ARBA00022448"/>
    </source>
</evidence>
<evidence type="ECO:0000256" key="1">
    <source>
        <dbReference type="ARBA" id="ARBA00005417"/>
    </source>
</evidence>
<feature type="compositionally biased region" description="Acidic residues" evidence="5">
    <location>
        <begin position="73"/>
        <end position="83"/>
    </location>
</feature>
<protein>
    <submittedName>
        <fullName evidence="7">ABC transporter ATP-binding protein</fullName>
    </submittedName>
</protein>